<dbReference type="InterPro" id="IPR004433">
    <property type="entry name" value="MenaQ_synth_MenD"/>
</dbReference>
<dbReference type="Gene3D" id="3.40.50.1220">
    <property type="entry name" value="TPP-binding domain"/>
    <property type="match status" value="1"/>
</dbReference>
<dbReference type="EC" id="2.2.1.9" evidence="6"/>
<comment type="caution">
    <text evidence="8">The sequence shown here is derived from an EMBL/GenBank/DDBJ whole genome shotgun (WGS) entry which is preliminary data.</text>
</comment>
<dbReference type="InterPro" id="IPR012001">
    <property type="entry name" value="Thiamin_PyroP_enz_TPP-bd_dom"/>
</dbReference>
<protein>
    <recommendedName>
        <fullName evidence="6">2-succinyl-5-enolpyruvyl-6-hydroxy-3-cyclohexene-1-carboxylate synthase</fullName>
        <shortName evidence="6">SEPHCHC synthase</shortName>
        <ecNumber evidence="6">2.2.1.9</ecNumber>
    </recommendedName>
    <alternativeName>
        <fullName evidence="6">Menaquinone biosynthesis protein MenD</fullName>
    </alternativeName>
</protein>
<evidence type="ECO:0000256" key="3">
    <source>
        <dbReference type="ARBA" id="ARBA00022842"/>
    </source>
</evidence>
<accession>A0ABP9P312</accession>
<comment type="subunit">
    <text evidence="6">Homodimer.</text>
</comment>
<dbReference type="PIRSF" id="PIRSF004983">
    <property type="entry name" value="MenD"/>
    <property type="match status" value="1"/>
</dbReference>
<comment type="cofactor">
    <cofactor evidence="6">
        <name>thiamine diphosphate</name>
        <dbReference type="ChEBI" id="CHEBI:58937"/>
    </cofactor>
    <text evidence="6">Binds 1 thiamine pyrophosphate per subunit.</text>
</comment>
<comment type="function">
    <text evidence="6">Catalyzes the thiamine diphosphate-dependent decarboxylation of 2-oxoglutarate and the subsequent addition of the resulting succinic semialdehyde-thiamine pyrophosphate anion to isochorismate to yield 2-succinyl-5-enolpyruvyl-6-hydroxy-3-cyclohexene-1-carboxylate (SEPHCHC).</text>
</comment>
<dbReference type="Gene3D" id="3.40.50.970">
    <property type="match status" value="2"/>
</dbReference>
<keyword evidence="3 6" id="KW-0460">Magnesium</keyword>
<comment type="similarity">
    <text evidence="6">Belongs to the TPP enzyme family. MenD subfamily.</text>
</comment>
<dbReference type="PANTHER" id="PTHR42916">
    <property type="entry name" value="2-SUCCINYL-5-ENOLPYRUVYL-6-HYDROXY-3-CYCLOHEXENE-1-CARBOXYLATE SYNTHASE"/>
    <property type="match status" value="1"/>
</dbReference>
<keyword evidence="4 6" id="KW-0786">Thiamine pyrophosphate</keyword>
<evidence type="ECO:0000256" key="5">
    <source>
        <dbReference type="ARBA" id="ARBA00023211"/>
    </source>
</evidence>
<organism evidence="8 9">
    <name type="scientific">Prosthecobacter algae</name>
    <dbReference type="NCBI Taxonomy" id="1144682"/>
    <lineage>
        <taxon>Bacteria</taxon>
        <taxon>Pseudomonadati</taxon>
        <taxon>Verrucomicrobiota</taxon>
        <taxon>Verrucomicrobiia</taxon>
        <taxon>Verrucomicrobiales</taxon>
        <taxon>Verrucomicrobiaceae</taxon>
        <taxon>Prosthecobacter</taxon>
    </lineage>
</organism>
<comment type="pathway">
    <text evidence="6">Quinol/quinone metabolism; menaquinone biosynthesis.</text>
</comment>
<dbReference type="HAMAP" id="MF_01659">
    <property type="entry name" value="MenD"/>
    <property type="match status" value="1"/>
</dbReference>
<sequence length="513" mass="55962">MNTHIIRSLITALARMGVAEVCVAAGARNAPIIAALTESEGVKLWNFFEERSAAFFAIGRILADRAPVAVLTTSGTAAAELLPAAIEAHYQGLPLVLITADRPRRFRGTGAPQAIEQKDLFGPYVSACLDVEVGASLSWPTRIGPRPLHINICLDEPLDTNQNGVDFLAHHGPAAPKPPAPPLFTVTMEPTAVLVSGLTKAEAHQAAPVLAKLGLPVMAEATSNLWGQWPDRPRLDHLLHVAAESHLRALDLRQIIRIGGIPTARWWRDLENRPEIHITNISRQPFPGLARQEKVQTLPWSCLPGLARFQLPPAVLASNAPDVQARLSDHPLSEPAWIRELAMHIPTQAQVFLGNSLPIREFNLGVSSVQPEIEFFANRGANGIDGVVSTWLGTSAIVRESWLIIGDLSAMYDLAAPWIMPQLPAGNRKLVVINNGGGKIFSQVSSLRSLSRQARHIIENRHRVTFAPWAQMWGLNYVQITHPDQLEDLPDGPVLIEILPDADQTDALYAAMK</sequence>
<evidence type="ECO:0000256" key="4">
    <source>
        <dbReference type="ARBA" id="ARBA00023052"/>
    </source>
</evidence>
<dbReference type="InterPro" id="IPR029061">
    <property type="entry name" value="THDP-binding"/>
</dbReference>
<evidence type="ECO:0000313" key="8">
    <source>
        <dbReference type="EMBL" id="GAA5139714.1"/>
    </source>
</evidence>
<keyword evidence="9" id="KW-1185">Reference proteome</keyword>
<comment type="catalytic activity">
    <reaction evidence="6">
        <text>isochorismate + 2-oxoglutarate + H(+) = 5-enolpyruvoyl-6-hydroxy-2-succinyl-cyclohex-3-ene-1-carboxylate + CO2</text>
        <dbReference type="Rhea" id="RHEA:25593"/>
        <dbReference type="ChEBI" id="CHEBI:15378"/>
        <dbReference type="ChEBI" id="CHEBI:16526"/>
        <dbReference type="ChEBI" id="CHEBI:16810"/>
        <dbReference type="ChEBI" id="CHEBI:29780"/>
        <dbReference type="ChEBI" id="CHEBI:58818"/>
        <dbReference type="EC" id="2.2.1.9"/>
    </reaction>
</comment>
<dbReference type="SUPFAM" id="SSF52518">
    <property type="entry name" value="Thiamin diphosphate-binding fold (THDP-binding)"/>
    <property type="match status" value="2"/>
</dbReference>
<dbReference type="RefSeq" id="WP_345736327.1">
    <property type="nucleotide sequence ID" value="NZ_BAABIA010000004.1"/>
</dbReference>
<dbReference type="NCBIfam" id="TIGR00173">
    <property type="entry name" value="menD"/>
    <property type="match status" value="1"/>
</dbReference>
<dbReference type="Pfam" id="PF02776">
    <property type="entry name" value="TPP_enzyme_N"/>
    <property type="match status" value="1"/>
</dbReference>
<evidence type="ECO:0000313" key="9">
    <source>
        <dbReference type="Proteomes" id="UP001499852"/>
    </source>
</evidence>
<evidence type="ECO:0000256" key="1">
    <source>
        <dbReference type="ARBA" id="ARBA00022679"/>
    </source>
</evidence>
<comment type="cofactor">
    <cofactor evidence="6">
        <name>Mg(2+)</name>
        <dbReference type="ChEBI" id="CHEBI:18420"/>
    </cofactor>
    <cofactor evidence="6">
        <name>Mn(2+)</name>
        <dbReference type="ChEBI" id="CHEBI:29035"/>
    </cofactor>
</comment>
<proteinExistence type="inferred from homology"/>
<keyword evidence="2 6" id="KW-0479">Metal-binding</keyword>
<dbReference type="Proteomes" id="UP001499852">
    <property type="component" value="Unassembled WGS sequence"/>
</dbReference>
<evidence type="ECO:0000259" key="7">
    <source>
        <dbReference type="Pfam" id="PF02776"/>
    </source>
</evidence>
<keyword evidence="5 6" id="KW-0464">Manganese</keyword>
<evidence type="ECO:0000256" key="2">
    <source>
        <dbReference type="ARBA" id="ARBA00022723"/>
    </source>
</evidence>
<dbReference type="PANTHER" id="PTHR42916:SF1">
    <property type="entry name" value="PROTEIN PHYLLO, CHLOROPLASTIC"/>
    <property type="match status" value="1"/>
</dbReference>
<reference evidence="9" key="1">
    <citation type="journal article" date="2019" name="Int. J. Syst. Evol. Microbiol.">
        <title>The Global Catalogue of Microorganisms (GCM) 10K type strain sequencing project: providing services to taxonomists for standard genome sequencing and annotation.</title>
        <authorList>
            <consortium name="The Broad Institute Genomics Platform"/>
            <consortium name="The Broad Institute Genome Sequencing Center for Infectious Disease"/>
            <person name="Wu L."/>
            <person name="Ma J."/>
        </authorList>
    </citation>
    <scope>NUCLEOTIDE SEQUENCE [LARGE SCALE GENOMIC DNA]</scope>
    <source>
        <strain evidence="9">JCM 18053</strain>
    </source>
</reference>
<comment type="pathway">
    <text evidence="6">Quinol/quinone metabolism; 1,4-dihydroxy-2-naphthoate biosynthesis; 1,4-dihydroxy-2-naphthoate from chorismate: step 2/7.</text>
</comment>
<keyword evidence="1 6" id="KW-0808">Transferase</keyword>
<evidence type="ECO:0000256" key="6">
    <source>
        <dbReference type="HAMAP-Rule" id="MF_01659"/>
    </source>
</evidence>
<keyword evidence="6" id="KW-0474">Menaquinone biosynthesis</keyword>
<feature type="domain" description="Thiamine pyrophosphate enzyme N-terminal TPP-binding" evidence="7">
    <location>
        <begin position="8"/>
        <end position="119"/>
    </location>
</feature>
<name>A0ABP9P312_9BACT</name>
<dbReference type="EMBL" id="BAABIA010000004">
    <property type="protein sequence ID" value="GAA5139714.1"/>
    <property type="molecule type" value="Genomic_DNA"/>
</dbReference>
<gene>
    <name evidence="6 8" type="primary">menD</name>
    <name evidence="8" type="ORF">GCM10023213_20920</name>
</gene>